<dbReference type="EMBL" id="JAANNP010000097">
    <property type="protein sequence ID" value="NHC16132.1"/>
    <property type="molecule type" value="Genomic_DNA"/>
</dbReference>
<evidence type="ECO:0000256" key="1">
    <source>
        <dbReference type="ARBA" id="ARBA00010088"/>
    </source>
</evidence>
<evidence type="ECO:0000256" key="3">
    <source>
        <dbReference type="ARBA" id="ARBA00022801"/>
    </source>
</evidence>
<dbReference type="Proteomes" id="UP000800981">
    <property type="component" value="Unassembled WGS sequence"/>
</dbReference>
<organism evidence="6 7">
    <name type="scientific">Motilibacter deserti</name>
    <dbReference type="NCBI Taxonomy" id="2714956"/>
    <lineage>
        <taxon>Bacteria</taxon>
        <taxon>Bacillati</taxon>
        <taxon>Actinomycetota</taxon>
        <taxon>Actinomycetes</taxon>
        <taxon>Motilibacterales</taxon>
        <taxon>Motilibacteraceae</taxon>
        <taxon>Motilibacter</taxon>
    </lineage>
</organism>
<keyword evidence="7" id="KW-1185">Reference proteome</keyword>
<feature type="region of interest" description="Disordered" evidence="4">
    <location>
        <begin position="1"/>
        <end position="22"/>
    </location>
</feature>
<dbReference type="SUPFAM" id="SSF53474">
    <property type="entry name" value="alpha/beta-Hydrolases"/>
    <property type="match status" value="1"/>
</dbReference>
<dbReference type="GO" id="GO:0016787">
    <property type="term" value="F:hydrolase activity"/>
    <property type="evidence" value="ECO:0007669"/>
    <property type="project" value="UniProtKB-KW"/>
</dbReference>
<dbReference type="Gene3D" id="3.40.50.1820">
    <property type="entry name" value="alpha/beta hydrolase"/>
    <property type="match status" value="1"/>
</dbReference>
<name>A0ABX0GZ85_9ACTN</name>
<evidence type="ECO:0000313" key="6">
    <source>
        <dbReference type="EMBL" id="NHC16132.1"/>
    </source>
</evidence>
<evidence type="ECO:0000313" key="7">
    <source>
        <dbReference type="Proteomes" id="UP000800981"/>
    </source>
</evidence>
<dbReference type="InterPro" id="IPR051601">
    <property type="entry name" value="Serine_prot/Carboxylest_S33"/>
</dbReference>
<evidence type="ECO:0000256" key="4">
    <source>
        <dbReference type="SAM" id="MobiDB-lite"/>
    </source>
</evidence>
<evidence type="ECO:0000259" key="5">
    <source>
        <dbReference type="Pfam" id="PF08386"/>
    </source>
</evidence>
<evidence type="ECO:0000256" key="2">
    <source>
        <dbReference type="ARBA" id="ARBA00022729"/>
    </source>
</evidence>
<dbReference type="InterPro" id="IPR013595">
    <property type="entry name" value="Pept_S33_TAP-like_C"/>
</dbReference>
<sequence>MPSPRRQARAVPRPPTRAPRTRLVGAGLLAAVLLAAGCTSDGDGSASDGPAAAGTGSAAPSAGGASEGALAGYYGQELDWGSCGESYQCAKLRVPVDYADPEGGDLELSVVRRPAGKKSERVGSLLVNPGGPGGSGIDYARSAENFSTTLLTRFDIVGFDPRGVGTSSPIDCLSDEQTDTFLAVDASPDDAREEAAYAEQSRLLGEGCEARSGEVLPHVGTVDAAKDMDVLRAVLGDETLTYLGKSYGTYLGAVYAEQFPDKVGRFVLDGALDPTLTDEALNLGQAKGFETALTAFVDDCLQQEECPLTGGRDAGLAQVRGLLDDIDREPLRSDDGREVTQPLAALGLATGLYSKDFWPYLEVAIADALDGDGTTLLTLTDAQTDRTEDGTYASNGNEVIYAVNCLDKPSDVTDLEAWRERAATAERAAPTFGALLGWSSLPCATWPARSDTGPHEIAAPGAAPILVVGTTRDPATPYEWAQGLAGQLESGRLLTFDGDGHTAYASGSRCVDEAVDAYLVEGTLPAEGARC</sequence>
<dbReference type="PANTHER" id="PTHR43248">
    <property type="entry name" value="2-SUCCINYL-6-HYDROXY-2,4-CYCLOHEXADIENE-1-CARBOXYLATE SYNTHASE"/>
    <property type="match status" value="1"/>
</dbReference>
<reference evidence="6 7" key="1">
    <citation type="submission" date="2020-03" db="EMBL/GenBank/DDBJ databases">
        <title>Two novel Motilibacter sp.</title>
        <authorList>
            <person name="Liu S."/>
        </authorList>
    </citation>
    <scope>NUCLEOTIDE SEQUENCE [LARGE SCALE GENOMIC DNA]</scope>
    <source>
        <strain evidence="6 7">E257</strain>
    </source>
</reference>
<keyword evidence="2" id="KW-0732">Signal</keyword>
<feature type="domain" description="Peptidase S33 tripeptidyl aminopeptidase-like C-terminal" evidence="5">
    <location>
        <begin position="430"/>
        <end position="531"/>
    </location>
</feature>
<comment type="caution">
    <text evidence="6">The sequence shown here is derived from an EMBL/GenBank/DDBJ whole genome shotgun (WGS) entry which is preliminary data.</text>
</comment>
<comment type="similarity">
    <text evidence="1">Belongs to the peptidase S33 family.</text>
</comment>
<protein>
    <submittedName>
        <fullName evidence="6">Alpha/beta hydrolase</fullName>
    </submittedName>
</protein>
<dbReference type="RefSeq" id="WP_166284600.1">
    <property type="nucleotide sequence ID" value="NZ_JAANNP010000097.1"/>
</dbReference>
<accession>A0ABX0GZ85</accession>
<feature type="region of interest" description="Disordered" evidence="4">
    <location>
        <begin position="43"/>
        <end position="62"/>
    </location>
</feature>
<gene>
    <name evidence="6" type="ORF">G9H71_20300</name>
</gene>
<dbReference type="Pfam" id="PF08386">
    <property type="entry name" value="Abhydrolase_4"/>
    <property type="match status" value="1"/>
</dbReference>
<dbReference type="InterPro" id="IPR029058">
    <property type="entry name" value="AB_hydrolase_fold"/>
</dbReference>
<keyword evidence="3 6" id="KW-0378">Hydrolase</keyword>
<dbReference type="PANTHER" id="PTHR43248:SF29">
    <property type="entry name" value="TRIPEPTIDYL AMINOPEPTIDASE"/>
    <property type="match status" value="1"/>
</dbReference>
<proteinExistence type="inferred from homology"/>